<dbReference type="KEGG" id="pic:PICST_46201"/>
<dbReference type="STRING" id="322104.A3LV71"/>
<dbReference type="InParanoid" id="A3LV71"/>
<accession>A3LV71</accession>
<feature type="compositionally biased region" description="Polar residues" evidence="1">
    <location>
        <begin position="512"/>
        <end position="532"/>
    </location>
</feature>
<feature type="compositionally biased region" description="Polar residues" evidence="1">
    <location>
        <begin position="661"/>
        <end position="670"/>
    </location>
</feature>
<dbReference type="AlphaFoldDB" id="A3LV71"/>
<dbReference type="GO" id="GO:0005737">
    <property type="term" value="C:cytoplasm"/>
    <property type="evidence" value="ECO:0007669"/>
    <property type="project" value="InterPro"/>
</dbReference>
<organism evidence="2 3">
    <name type="scientific">Scheffersomyces stipitis (strain ATCC 58785 / CBS 6054 / NBRC 10063 / NRRL Y-11545)</name>
    <name type="common">Yeast</name>
    <name type="synonym">Pichia stipitis</name>
    <dbReference type="NCBI Taxonomy" id="322104"/>
    <lineage>
        <taxon>Eukaryota</taxon>
        <taxon>Fungi</taxon>
        <taxon>Dikarya</taxon>
        <taxon>Ascomycota</taxon>
        <taxon>Saccharomycotina</taxon>
        <taxon>Pichiomycetes</taxon>
        <taxon>Debaryomycetaceae</taxon>
        <taxon>Scheffersomyces</taxon>
    </lineage>
</organism>
<evidence type="ECO:0000313" key="2">
    <source>
        <dbReference type="EMBL" id="ABN66725.2"/>
    </source>
</evidence>
<evidence type="ECO:0000313" key="3">
    <source>
        <dbReference type="Proteomes" id="UP000002258"/>
    </source>
</evidence>
<gene>
    <name evidence="2" type="primary">FUN21</name>
    <name evidence="2" type="ORF">PICST_46201</name>
</gene>
<feature type="compositionally biased region" description="Low complexity" evidence="1">
    <location>
        <begin position="453"/>
        <end position="468"/>
    </location>
</feature>
<keyword evidence="3" id="KW-1185">Reference proteome</keyword>
<dbReference type="OrthoDB" id="4087202at2759"/>
<feature type="region of interest" description="Disordered" evidence="1">
    <location>
        <begin position="661"/>
        <end position="753"/>
    </location>
</feature>
<dbReference type="HOGENOM" id="CLU_317348_0_0_1"/>
<dbReference type="FunCoup" id="A3LV71">
    <property type="interactions" value="90"/>
</dbReference>
<feature type="compositionally biased region" description="Polar residues" evidence="1">
    <location>
        <begin position="542"/>
        <end position="552"/>
    </location>
</feature>
<name>A3LV71_PICST</name>
<dbReference type="RefSeq" id="XP_001384754.2">
    <property type="nucleotide sequence ID" value="XM_001384717.1"/>
</dbReference>
<feature type="compositionally biased region" description="Low complexity" evidence="1">
    <location>
        <begin position="734"/>
        <end position="749"/>
    </location>
</feature>
<evidence type="ECO:0000256" key="1">
    <source>
        <dbReference type="SAM" id="MobiDB-lite"/>
    </source>
</evidence>
<dbReference type="GO" id="GO:0008157">
    <property type="term" value="F:protein phosphatase 1 binding"/>
    <property type="evidence" value="ECO:0007669"/>
    <property type="project" value="InterPro"/>
</dbReference>
<dbReference type="GeneID" id="4839514"/>
<protein>
    <submittedName>
        <fullName evidence="2">Uncharacterized protein</fullName>
    </submittedName>
</protein>
<dbReference type="PRINTS" id="PR02082">
    <property type="entry name" value="GLC7IP4"/>
</dbReference>
<reference evidence="2 3" key="1">
    <citation type="journal article" date="2007" name="Nat. Biotechnol.">
        <title>Genome sequence of the lignocellulose-bioconverting and xylose-fermenting yeast Pichia stipitis.</title>
        <authorList>
            <person name="Jeffries T.W."/>
            <person name="Grigoriev I.V."/>
            <person name="Grimwood J."/>
            <person name="Laplaza J.M."/>
            <person name="Aerts A."/>
            <person name="Salamov A."/>
            <person name="Schmutz J."/>
            <person name="Lindquist E."/>
            <person name="Dehal P."/>
            <person name="Shapiro H."/>
            <person name="Jin Y.S."/>
            <person name="Passoth V."/>
            <person name="Richardson P.M."/>
        </authorList>
    </citation>
    <scope>NUCLEOTIDE SEQUENCE [LARGE SCALE GENOMIC DNA]</scope>
    <source>
        <strain evidence="3">ATCC 58785 / CBS 6054 / NBRC 10063 / NRRL Y-11545</strain>
    </source>
</reference>
<dbReference type="eggNOG" id="ENOG502S8NP">
    <property type="taxonomic scope" value="Eukaryota"/>
</dbReference>
<dbReference type="GO" id="GO:0019888">
    <property type="term" value="F:protein phosphatase regulator activity"/>
    <property type="evidence" value="ECO:0007669"/>
    <property type="project" value="InterPro"/>
</dbReference>
<proteinExistence type="predicted"/>
<feature type="compositionally biased region" description="Polar residues" evidence="1">
    <location>
        <begin position="567"/>
        <end position="580"/>
    </location>
</feature>
<feature type="compositionally biased region" description="Polar residues" evidence="1">
    <location>
        <begin position="475"/>
        <end position="484"/>
    </location>
</feature>
<dbReference type="OMA" id="WYKKPAV"/>
<dbReference type="Proteomes" id="UP000002258">
    <property type="component" value="Chromosome 5"/>
</dbReference>
<feature type="region of interest" description="Disordered" evidence="1">
    <location>
        <begin position="439"/>
        <end position="554"/>
    </location>
</feature>
<feature type="non-terminal residue" evidence="2">
    <location>
        <position position="1"/>
    </location>
</feature>
<feature type="compositionally biased region" description="Polar residues" evidence="1">
    <location>
        <begin position="714"/>
        <end position="726"/>
    </location>
</feature>
<feature type="compositionally biased region" description="Basic and acidic residues" evidence="1">
    <location>
        <begin position="439"/>
        <end position="449"/>
    </location>
</feature>
<sequence length="824" mass="91331">YKPEYITSLDCKILQYQYAITKLEVFIKSIRRLSEQCAEGRALPLMHYIVLLSGSVFAISENSFNAKLDLLSNFKLFKPTTINISTISSHIPYDLADTPVGILTDLPKLPAALKTMKALDSLCSTCLQAYQKRLAQAKVEQSKMIKGDASKYYSDLTKIVGNEIFCTDKDFDLTLNDLSFKLPKDKALMENENFVEASLIDIDVKMVFLLNKQIDSIMTQLRPMISMYKTLRHTPAKTIDEYALHKIFLLTLRLNDIYTIFRRFGRKIFLSNYSHLTDSKFLFQAKNGNYFKSAILGGVDDTFNTMKKNGMLIANLTRLIRQDSRFEINLKNISDLINFVNQGYLMMETSLDKFDEFGQEWIALELRFRKVYQLPRRNLFEIYQEYHEVKPAPVNTGNIKAPVPTITTSSATKTGESVLEAFPSVSKSSNAGVNGLEKSMKKLEIEPPKTRGSRSSSVSSITSNGSINKPLMRKNSLNSPNRNSMLIPPSSAANGKASPVRSRPNSMLFMNANGSMSTIEGPSPSTLTNSIVSPAATRRRSNSQPVRGSPNINDAIATSGAATALTRNNTISSPLKSPSGTVIRKPAANGVNTKSVNSPTPSVNKNQKQLNSVVEEVDSPPVNPAAVAAKLSANQRLQQHLRQAAKSGTLMTQQKEIFTSVTFDPNSPSSVPIRKYIDPPPKEVSPPAPVESPPITTANTATAKPRRTRDSVTRRNTQHNSVTRQIDPSFETASSSSTDSSGNTSSSGSKRVRFTGVPDYTEAEDAPTKYSHTILRNFAVFKSPIRAVSQKPTFKKKDELLKKEESLSFRYQVHHQPADEDLAA</sequence>
<dbReference type="InterPro" id="IPR026241">
    <property type="entry name" value="GIP4"/>
</dbReference>
<dbReference type="EMBL" id="CP000499">
    <property type="protein sequence ID" value="ABN66725.2"/>
    <property type="molecule type" value="Genomic_DNA"/>
</dbReference>
<feature type="compositionally biased region" description="Pro residues" evidence="1">
    <location>
        <begin position="682"/>
        <end position="692"/>
    </location>
</feature>
<feature type="compositionally biased region" description="Polar residues" evidence="1">
    <location>
        <begin position="590"/>
        <end position="612"/>
    </location>
</feature>
<feature type="region of interest" description="Disordered" evidence="1">
    <location>
        <begin position="567"/>
        <end position="612"/>
    </location>
</feature>